<proteinExistence type="predicted"/>
<protein>
    <submittedName>
        <fullName evidence="1">Uncharacterized protein</fullName>
    </submittedName>
</protein>
<evidence type="ECO:0000313" key="1">
    <source>
        <dbReference type="EMBL" id="GAI26067.1"/>
    </source>
</evidence>
<organism evidence="1">
    <name type="scientific">marine sediment metagenome</name>
    <dbReference type="NCBI Taxonomy" id="412755"/>
    <lineage>
        <taxon>unclassified sequences</taxon>
        <taxon>metagenomes</taxon>
        <taxon>ecological metagenomes</taxon>
    </lineage>
</organism>
<feature type="non-terminal residue" evidence="1">
    <location>
        <position position="50"/>
    </location>
</feature>
<reference evidence="1" key="1">
    <citation type="journal article" date="2014" name="Front. Microbiol.">
        <title>High frequency of phylogenetically diverse reductive dehalogenase-homologous genes in deep subseafloor sedimentary metagenomes.</title>
        <authorList>
            <person name="Kawai M."/>
            <person name="Futagami T."/>
            <person name="Toyoda A."/>
            <person name="Takaki Y."/>
            <person name="Nishi S."/>
            <person name="Hori S."/>
            <person name="Arai W."/>
            <person name="Tsubouchi T."/>
            <person name="Morono Y."/>
            <person name="Uchiyama I."/>
            <person name="Ito T."/>
            <person name="Fujiyama A."/>
            <person name="Inagaki F."/>
            <person name="Takami H."/>
        </authorList>
    </citation>
    <scope>NUCLEOTIDE SEQUENCE</scope>
    <source>
        <strain evidence="1">Expedition CK06-06</strain>
    </source>
</reference>
<comment type="caution">
    <text evidence="1">The sequence shown here is derived from an EMBL/GenBank/DDBJ whole genome shotgun (WGS) entry which is preliminary data.</text>
</comment>
<sequence length="50" mass="5958">MSKSEWISYFGAGDIFKRFEELFLPHRPHYSESEIDQALKKRIAVKSKKK</sequence>
<name>X1M3A1_9ZZZZ</name>
<dbReference type="EMBL" id="BARV01015032">
    <property type="protein sequence ID" value="GAI26067.1"/>
    <property type="molecule type" value="Genomic_DNA"/>
</dbReference>
<dbReference type="AlphaFoldDB" id="X1M3A1"/>
<gene>
    <name evidence="1" type="ORF">S06H3_26050</name>
</gene>
<accession>X1M3A1</accession>